<comment type="domain">
    <text evidence="10">The DHHC domain is required for palmitoyltransferase activity.</text>
</comment>
<evidence type="ECO:0000259" key="12">
    <source>
        <dbReference type="Pfam" id="PF01529"/>
    </source>
</evidence>
<dbReference type="InterPro" id="IPR001594">
    <property type="entry name" value="Palmitoyltrfase_DHHC"/>
</dbReference>
<dbReference type="GO" id="GO:0006612">
    <property type="term" value="P:protein targeting to membrane"/>
    <property type="evidence" value="ECO:0007669"/>
    <property type="project" value="TreeGrafter"/>
</dbReference>
<evidence type="ECO:0000256" key="4">
    <source>
        <dbReference type="ARBA" id="ARBA00022989"/>
    </source>
</evidence>
<feature type="domain" description="Palmitoyltransferase DHHC" evidence="12">
    <location>
        <begin position="168"/>
        <end position="294"/>
    </location>
</feature>
<dbReference type="EC" id="2.3.1.225" evidence="10"/>
<evidence type="ECO:0000256" key="11">
    <source>
        <dbReference type="SAM" id="MobiDB-lite"/>
    </source>
</evidence>
<dbReference type="OrthoDB" id="4096362at2759"/>
<dbReference type="AlphaFoldDB" id="A0A4S2L781"/>
<feature type="transmembrane region" description="Helical" evidence="10">
    <location>
        <begin position="215"/>
        <end position="242"/>
    </location>
</feature>
<reference evidence="13 14" key="1">
    <citation type="journal article" date="2019" name="BMC Genomics">
        <title>New insights from Opisthorchis felineus genome: update on genomics of the epidemiologically important liver flukes.</title>
        <authorList>
            <person name="Ershov N.I."/>
            <person name="Mordvinov V.A."/>
            <person name="Prokhortchouk E.B."/>
            <person name="Pakharukova M.Y."/>
            <person name="Gunbin K.V."/>
            <person name="Ustyantsev K."/>
            <person name="Genaev M.A."/>
            <person name="Blinov A.G."/>
            <person name="Mazur A."/>
            <person name="Boulygina E."/>
            <person name="Tsygankova S."/>
            <person name="Khrameeva E."/>
            <person name="Chekanov N."/>
            <person name="Fan G."/>
            <person name="Xiao A."/>
            <person name="Zhang H."/>
            <person name="Xu X."/>
            <person name="Yang H."/>
            <person name="Solovyev V."/>
            <person name="Lee S.M."/>
            <person name="Liu X."/>
            <person name="Afonnikov D.A."/>
            <person name="Skryabin K.G."/>
        </authorList>
    </citation>
    <scope>NUCLEOTIDE SEQUENCE [LARGE SCALE GENOMIC DNA]</scope>
    <source>
        <strain evidence="13">AK-0245</strain>
        <tissue evidence="13">Whole organism</tissue>
    </source>
</reference>
<dbReference type="PANTHER" id="PTHR22883:SF43">
    <property type="entry name" value="PALMITOYLTRANSFERASE APP"/>
    <property type="match status" value="1"/>
</dbReference>
<name>A0A4S2L781_OPIFE</name>
<evidence type="ECO:0000256" key="7">
    <source>
        <dbReference type="ARBA" id="ARBA00023288"/>
    </source>
</evidence>
<comment type="caution">
    <text evidence="13">The sequence shown here is derived from an EMBL/GenBank/DDBJ whole genome shotgun (WGS) entry which is preliminary data.</text>
</comment>
<dbReference type="Pfam" id="PF01529">
    <property type="entry name" value="DHHC"/>
    <property type="match status" value="1"/>
</dbReference>
<keyword evidence="4 10" id="KW-1133">Transmembrane helix</keyword>
<accession>A0A4S2L781</accession>
<dbReference type="GO" id="GO:0005794">
    <property type="term" value="C:Golgi apparatus"/>
    <property type="evidence" value="ECO:0007669"/>
    <property type="project" value="TreeGrafter"/>
</dbReference>
<keyword evidence="14" id="KW-1185">Reference proteome</keyword>
<feature type="transmembrane region" description="Helical" evidence="10">
    <location>
        <begin position="262"/>
        <end position="284"/>
    </location>
</feature>
<evidence type="ECO:0000313" key="13">
    <source>
        <dbReference type="EMBL" id="TGZ59012.1"/>
    </source>
</evidence>
<keyword evidence="3 10" id="KW-0812">Transmembrane</keyword>
<evidence type="ECO:0000256" key="10">
    <source>
        <dbReference type="RuleBase" id="RU079119"/>
    </source>
</evidence>
<proteinExistence type="inferred from homology"/>
<comment type="similarity">
    <text evidence="10">Belongs to the DHHC palmitoyltransferase family.</text>
</comment>
<evidence type="ECO:0000256" key="1">
    <source>
        <dbReference type="ARBA" id="ARBA00004127"/>
    </source>
</evidence>
<comment type="subcellular location">
    <subcellularLocation>
        <location evidence="1">Endomembrane system</location>
        <topology evidence="1">Multi-pass membrane protein</topology>
    </subcellularLocation>
</comment>
<dbReference type="STRING" id="147828.A0A4S2L781"/>
<feature type="region of interest" description="Disordered" evidence="11">
    <location>
        <begin position="383"/>
        <end position="403"/>
    </location>
</feature>
<evidence type="ECO:0000256" key="2">
    <source>
        <dbReference type="ARBA" id="ARBA00022679"/>
    </source>
</evidence>
<dbReference type="EMBL" id="SJOL01009025">
    <property type="protein sequence ID" value="TGZ59012.1"/>
    <property type="molecule type" value="Genomic_DNA"/>
</dbReference>
<feature type="transmembrane region" description="Helical" evidence="10">
    <location>
        <begin position="84"/>
        <end position="105"/>
    </location>
</feature>
<dbReference type="GO" id="GO:0019706">
    <property type="term" value="F:protein-cysteine S-palmitoyltransferase activity"/>
    <property type="evidence" value="ECO:0007669"/>
    <property type="project" value="UniProtKB-EC"/>
</dbReference>
<keyword evidence="7" id="KW-0449">Lipoprotein</keyword>
<keyword evidence="8 10" id="KW-0012">Acyltransferase</keyword>
<dbReference type="PANTHER" id="PTHR22883">
    <property type="entry name" value="ZINC FINGER DHHC DOMAIN CONTAINING PROTEIN"/>
    <property type="match status" value="1"/>
</dbReference>
<organism evidence="13 14">
    <name type="scientific">Opisthorchis felineus</name>
    <dbReference type="NCBI Taxonomy" id="147828"/>
    <lineage>
        <taxon>Eukaryota</taxon>
        <taxon>Metazoa</taxon>
        <taxon>Spiralia</taxon>
        <taxon>Lophotrochozoa</taxon>
        <taxon>Platyhelminthes</taxon>
        <taxon>Trematoda</taxon>
        <taxon>Digenea</taxon>
        <taxon>Opisthorchiida</taxon>
        <taxon>Opisthorchiata</taxon>
        <taxon>Opisthorchiidae</taxon>
        <taxon>Opisthorchis</taxon>
    </lineage>
</organism>
<keyword evidence="2 10" id="KW-0808">Transferase</keyword>
<dbReference type="Proteomes" id="UP000308267">
    <property type="component" value="Unassembled WGS sequence"/>
</dbReference>
<evidence type="ECO:0000256" key="5">
    <source>
        <dbReference type="ARBA" id="ARBA00023136"/>
    </source>
</evidence>
<feature type="transmembrane region" description="Helical" evidence="10">
    <location>
        <begin position="53"/>
        <end position="72"/>
    </location>
</feature>
<evidence type="ECO:0000256" key="8">
    <source>
        <dbReference type="ARBA" id="ARBA00023315"/>
    </source>
</evidence>
<dbReference type="PROSITE" id="PS50216">
    <property type="entry name" value="DHHC"/>
    <property type="match status" value="1"/>
</dbReference>
<gene>
    <name evidence="13" type="ORF">CRM22_009315</name>
</gene>
<dbReference type="GO" id="GO:0005783">
    <property type="term" value="C:endoplasmic reticulum"/>
    <property type="evidence" value="ECO:0007669"/>
    <property type="project" value="TreeGrafter"/>
</dbReference>
<keyword evidence="6" id="KW-0564">Palmitate</keyword>
<sequence length="403" mass="45787">MILCALMMYNSPEVTSATICEVRHAVPTPYYRVHMGKNRFCCRGHGVHSRDMSVFYLSLFLIIVITALFFAFEVRLLTPVLSPALPFFAVVLFLYVLLTFLRTAFTDPGIIPRATEAEAEWIKVSIATGEFQVDGTGNFPHNDNANSVVRSYAPGARTRQVLIRDHLMRLNFCHSCRFFRPPRASHCSTCDNCVDRFDHHCPWVGNCIGRRNYRFFVLFIYSLSLYSVYILVFAIVNLVLLYKETQDLLVVIKRSPGSLLEILVTFFTILTVFGLSGYHTLLVCRELSTHEDIRHFPRILRQAGHKNPFSRKNGCLNFVYILFGPLQPSLLRGWRVADEQSWPVGARGSLTGQSSMNELLFRPSITNYVVDLDQSLSIPVNIEQTTRPGSDGCAPNNREQTTL</sequence>
<comment type="catalytic activity">
    <reaction evidence="9 10">
        <text>L-cysteinyl-[protein] + hexadecanoyl-CoA = S-hexadecanoyl-L-cysteinyl-[protein] + CoA</text>
        <dbReference type="Rhea" id="RHEA:36683"/>
        <dbReference type="Rhea" id="RHEA-COMP:10131"/>
        <dbReference type="Rhea" id="RHEA-COMP:11032"/>
        <dbReference type="ChEBI" id="CHEBI:29950"/>
        <dbReference type="ChEBI" id="CHEBI:57287"/>
        <dbReference type="ChEBI" id="CHEBI:57379"/>
        <dbReference type="ChEBI" id="CHEBI:74151"/>
        <dbReference type="EC" id="2.3.1.225"/>
    </reaction>
</comment>
<evidence type="ECO:0000256" key="3">
    <source>
        <dbReference type="ARBA" id="ARBA00022692"/>
    </source>
</evidence>
<evidence type="ECO:0000313" key="14">
    <source>
        <dbReference type="Proteomes" id="UP000308267"/>
    </source>
</evidence>
<protein>
    <recommendedName>
        <fullName evidence="10">Palmitoyltransferase</fullName>
        <ecNumber evidence="10">2.3.1.225</ecNumber>
    </recommendedName>
</protein>
<evidence type="ECO:0000256" key="9">
    <source>
        <dbReference type="ARBA" id="ARBA00048048"/>
    </source>
</evidence>
<keyword evidence="5 10" id="KW-0472">Membrane</keyword>
<evidence type="ECO:0000256" key="6">
    <source>
        <dbReference type="ARBA" id="ARBA00023139"/>
    </source>
</evidence>
<dbReference type="InterPro" id="IPR039859">
    <property type="entry name" value="PFA4/ZDH16/20/ERF2-like"/>
</dbReference>